<dbReference type="GO" id="GO:0008410">
    <property type="term" value="F:CoA-transferase activity"/>
    <property type="evidence" value="ECO:0007669"/>
    <property type="project" value="TreeGrafter"/>
</dbReference>
<dbReference type="InterPro" id="IPR003673">
    <property type="entry name" value="CoA-Trfase_fam_III"/>
</dbReference>
<dbReference type="PANTHER" id="PTHR48207">
    <property type="entry name" value="SUCCINATE--HYDROXYMETHYLGLUTARATE COA-TRANSFERASE"/>
    <property type="match status" value="1"/>
</dbReference>
<dbReference type="InterPro" id="IPR044855">
    <property type="entry name" value="CoA-Trfase_III_dom3_sf"/>
</dbReference>
<dbReference type="Pfam" id="PF02515">
    <property type="entry name" value="CoA_transf_3"/>
    <property type="match status" value="1"/>
</dbReference>
<dbReference type="Gene3D" id="3.30.1540.10">
    <property type="entry name" value="formyl-coa transferase, domain 3"/>
    <property type="match status" value="1"/>
</dbReference>
<evidence type="ECO:0000256" key="1">
    <source>
        <dbReference type="ARBA" id="ARBA00022679"/>
    </source>
</evidence>
<keyword evidence="3" id="KW-1185">Reference proteome</keyword>
<dbReference type="EMBL" id="WWNR01000001">
    <property type="protein sequence ID" value="MZQ87747.1"/>
    <property type="molecule type" value="Genomic_DNA"/>
</dbReference>
<evidence type="ECO:0000313" key="2">
    <source>
        <dbReference type="EMBL" id="MZQ87747.1"/>
    </source>
</evidence>
<dbReference type="InterPro" id="IPR050483">
    <property type="entry name" value="CoA-transferase_III_domain"/>
</dbReference>
<reference evidence="2 3" key="1">
    <citation type="submission" date="2020-01" db="EMBL/GenBank/DDBJ databases">
        <title>Frigidibacter albus SP32T (=CGMCC 1.13995T).</title>
        <authorList>
            <person name="Liao X."/>
        </authorList>
    </citation>
    <scope>NUCLEOTIDE SEQUENCE [LARGE SCALE GENOMIC DNA]</scope>
    <source>
        <strain evidence="2 3">SP32</strain>
    </source>
</reference>
<protein>
    <submittedName>
        <fullName evidence="2">CoA transferase</fullName>
    </submittedName>
</protein>
<proteinExistence type="predicted"/>
<accession>A0A6L8VBN9</accession>
<dbReference type="PANTHER" id="PTHR48207:SF3">
    <property type="entry name" value="SUCCINATE--HYDROXYMETHYLGLUTARATE COA-TRANSFERASE"/>
    <property type="match status" value="1"/>
</dbReference>
<dbReference type="InterPro" id="IPR023606">
    <property type="entry name" value="CoA-Trfase_III_dom_1_sf"/>
</dbReference>
<dbReference type="AlphaFoldDB" id="A0A6L8VBN9"/>
<sequence length="394" mass="43057">MSLPLEGVRIIAVEQYGAGPFGTQHLADLGAEVIKVENPAEGGEVGRMVGPYFFEPGDSHFFQSFNRNKKSVTLDLKSAEGRHLFEALVETADAVFDNLRGDLPEKLGLTYQALKAINPAIVCCHLSAYGRTGPRKAWPGYDYLMQAEAGYCALTGEPGGPPARFGISIIDMMTGTTAAMALLAALVSARATGQGRDIDTSLFDVALHNVNYLGTWYMNDGITTDRAPRGAHPSLTPSQMYRTQDGWIFVMCNKEKFWPIFTAIIDRPDWATDPRFSSFKVRLENRDALTVEMDEALSARTTAEWMESFAGKVPAAPVYDVAQALDSSYVRDQGMIVETPHPVRGQIRTLACPVRVPGETLPLRPGPRLGAHNDEILGPLSARPPMPTRMSKVP</sequence>
<gene>
    <name evidence="2" type="ORF">GS660_01390</name>
</gene>
<dbReference type="Proteomes" id="UP000477083">
    <property type="component" value="Unassembled WGS sequence"/>
</dbReference>
<organism evidence="2 3">
    <name type="scientific">Frigidibacter albus</name>
    <dbReference type="NCBI Taxonomy" id="1465486"/>
    <lineage>
        <taxon>Bacteria</taxon>
        <taxon>Pseudomonadati</taxon>
        <taxon>Pseudomonadota</taxon>
        <taxon>Alphaproteobacteria</taxon>
        <taxon>Rhodobacterales</taxon>
        <taxon>Paracoccaceae</taxon>
        <taxon>Frigidibacter</taxon>
    </lineage>
</organism>
<keyword evidence="1 2" id="KW-0808">Transferase</keyword>
<evidence type="ECO:0000313" key="3">
    <source>
        <dbReference type="Proteomes" id="UP000477083"/>
    </source>
</evidence>
<name>A0A6L8VBN9_9RHOB</name>
<comment type="caution">
    <text evidence="2">The sequence shown here is derived from an EMBL/GenBank/DDBJ whole genome shotgun (WGS) entry which is preliminary data.</text>
</comment>
<dbReference type="Gene3D" id="3.40.50.10540">
    <property type="entry name" value="Crotonobetainyl-coa:carnitine coa-transferase, domain 1"/>
    <property type="match status" value="1"/>
</dbReference>
<dbReference type="SUPFAM" id="SSF89796">
    <property type="entry name" value="CoA-transferase family III (CaiB/BaiF)"/>
    <property type="match status" value="1"/>
</dbReference>
<dbReference type="OrthoDB" id="7208981at2"/>
<dbReference type="RefSeq" id="WP_161342632.1">
    <property type="nucleotide sequence ID" value="NZ_BMGW01000001.1"/>
</dbReference>